<protein>
    <recommendedName>
        <fullName evidence="2">Flavodoxin-like domain-containing protein</fullName>
    </recommendedName>
</protein>
<gene>
    <name evidence="3" type="ORF">FD25_GL000501</name>
</gene>
<feature type="domain" description="Flavodoxin-like" evidence="2">
    <location>
        <begin position="47"/>
        <end position="196"/>
    </location>
</feature>
<dbReference type="PANTHER" id="PTHR39201">
    <property type="entry name" value="EXPORTED PROTEIN-RELATED"/>
    <property type="match status" value="1"/>
</dbReference>
<dbReference type="PROSITE" id="PS00201">
    <property type="entry name" value="FLAVODOXIN"/>
    <property type="match status" value="1"/>
</dbReference>
<dbReference type="PANTHER" id="PTHR39201:SF1">
    <property type="entry name" value="FLAVODOXIN-LIKE DOMAIN-CONTAINING PROTEIN"/>
    <property type="match status" value="1"/>
</dbReference>
<keyword evidence="4" id="KW-1185">Reference proteome</keyword>
<dbReference type="AlphaFoldDB" id="A0A0R1LFF5"/>
<dbReference type="OrthoDB" id="9806505at2"/>
<dbReference type="GO" id="GO:0010181">
    <property type="term" value="F:FMN binding"/>
    <property type="evidence" value="ECO:0007669"/>
    <property type="project" value="InterPro"/>
</dbReference>
<dbReference type="RefSeq" id="WP_057803563.1">
    <property type="nucleotide sequence ID" value="NZ_AZDV01000026.1"/>
</dbReference>
<dbReference type="EMBL" id="AZDV01000026">
    <property type="protein sequence ID" value="KRK94534.1"/>
    <property type="molecule type" value="Genomic_DNA"/>
</dbReference>
<evidence type="ECO:0000259" key="2">
    <source>
        <dbReference type="Pfam" id="PF12682"/>
    </source>
</evidence>
<keyword evidence="1" id="KW-0732">Signal</keyword>
<evidence type="ECO:0000256" key="1">
    <source>
        <dbReference type="SAM" id="SignalP"/>
    </source>
</evidence>
<comment type="caution">
    <text evidence="3">The sequence shown here is derived from an EMBL/GenBank/DDBJ whole genome shotgun (WGS) entry which is preliminary data.</text>
</comment>
<reference evidence="3 4" key="1">
    <citation type="journal article" date="2015" name="Genome Announc.">
        <title>Expanding the biotechnology potential of lactobacilli through comparative genomics of 213 strains and associated genera.</title>
        <authorList>
            <person name="Sun Z."/>
            <person name="Harris H.M."/>
            <person name="McCann A."/>
            <person name="Guo C."/>
            <person name="Argimon S."/>
            <person name="Zhang W."/>
            <person name="Yang X."/>
            <person name="Jeffery I.B."/>
            <person name="Cooney J.C."/>
            <person name="Kagawa T.F."/>
            <person name="Liu W."/>
            <person name="Song Y."/>
            <person name="Salvetti E."/>
            <person name="Wrobel A."/>
            <person name="Rasinkangas P."/>
            <person name="Parkhill J."/>
            <person name="Rea M.C."/>
            <person name="O'Sullivan O."/>
            <person name="Ritari J."/>
            <person name="Douillard F.P."/>
            <person name="Paul Ross R."/>
            <person name="Yang R."/>
            <person name="Briner A.E."/>
            <person name="Felis G.E."/>
            <person name="de Vos W.M."/>
            <person name="Barrangou R."/>
            <person name="Klaenhammer T.R."/>
            <person name="Caufield P.W."/>
            <person name="Cui Y."/>
            <person name="Zhang H."/>
            <person name="O'Toole P.W."/>
        </authorList>
    </citation>
    <scope>NUCLEOTIDE SEQUENCE [LARGE SCALE GENOMIC DNA]</scope>
    <source>
        <strain evidence="3 4">DSM 19394</strain>
    </source>
</reference>
<dbReference type="InterPro" id="IPR029039">
    <property type="entry name" value="Flavoprotein-like_sf"/>
</dbReference>
<proteinExistence type="predicted"/>
<dbReference type="Proteomes" id="UP000051955">
    <property type="component" value="Unassembled WGS sequence"/>
</dbReference>
<dbReference type="PATRIC" id="fig|1423715.3.peg.525"/>
<dbReference type="InterPro" id="IPR008254">
    <property type="entry name" value="Flavodoxin/NO_synth"/>
</dbReference>
<dbReference type="InterPro" id="IPR001226">
    <property type="entry name" value="Flavodoxin_CS"/>
</dbReference>
<dbReference type="SUPFAM" id="SSF52218">
    <property type="entry name" value="Flavoproteins"/>
    <property type="match status" value="1"/>
</dbReference>
<name>A0A0R1LFF5_9LACO</name>
<dbReference type="STRING" id="1423715.FD25_GL000501"/>
<organism evidence="3 4">
    <name type="scientific">Levilactobacillus acidifarinae DSM 19394 = JCM 15949</name>
    <dbReference type="NCBI Taxonomy" id="1423715"/>
    <lineage>
        <taxon>Bacteria</taxon>
        <taxon>Bacillati</taxon>
        <taxon>Bacillota</taxon>
        <taxon>Bacilli</taxon>
        <taxon>Lactobacillales</taxon>
        <taxon>Lactobacillaceae</taxon>
        <taxon>Levilactobacillus</taxon>
    </lineage>
</organism>
<accession>A0A0R1LFF5</accession>
<dbReference type="GO" id="GO:0009055">
    <property type="term" value="F:electron transfer activity"/>
    <property type="evidence" value="ECO:0007669"/>
    <property type="project" value="InterPro"/>
</dbReference>
<dbReference type="Gene3D" id="3.40.50.360">
    <property type="match status" value="1"/>
</dbReference>
<dbReference type="Pfam" id="PF12682">
    <property type="entry name" value="Flavodoxin_4"/>
    <property type="match status" value="1"/>
</dbReference>
<dbReference type="GO" id="GO:0016651">
    <property type="term" value="F:oxidoreductase activity, acting on NAD(P)H"/>
    <property type="evidence" value="ECO:0007669"/>
    <property type="project" value="UniProtKB-ARBA"/>
</dbReference>
<evidence type="ECO:0000313" key="3">
    <source>
        <dbReference type="EMBL" id="KRK94534.1"/>
    </source>
</evidence>
<evidence type="ECO:0000313" key="4">
    <source>
        <dbReference type="Proteomes" id="UP000051955"/>
    </source>
</evidence>
<feature type="signal peptide" evidence="1">
    <location>
        <begin position="1"/>
        <end position="20"/>
    </location>
</feature>
<sequence length="200" mass="22428">MKRILMIGMLLFGVIATAMAWHSFSHSTTAQPTTTTVHAVAHQPRRVLVLYFSWSGTTKEVAQTVHRQVGGRLVRLEPKVSYSSDYSTVSKRAGREYFRHQSPAVKTDPRLVDDYTDIFIGYPIWYGTAPMVVKSFLQRANLRGKNLYPFTTFASSRLGKSPALIKRAAPGARLLPGLAEDNPGQATTDVKRWLTTIRFK</sequence>
<feature type="chain" id="PRO_5006407265" description="Flavodoxin-like domain-containing protein" evidence="1">
    <location>
        <begin position="21"/>
        <end position="200"/>
    </location>
</feature>